<dbReference type="NCBIfam" id="NF047646">
    <property type="entry name" value="REP_Tyr_transpos"/>
    <property type="match status" value="1"/>
</dbReference>
<dbReference type="InterPro" id="IPR036515">
    <property type="entry name" value="Transposase_17_sf"/>
</dbReference>
<dbReference type="InterPro" id="IPR002686">
    <property type="entry name" value="Transposase_17"/>
</dbReference>
<sequence>MYFFTLVAFERRNIFCKPDFLSAFKTSIQEVRKQYPFKIIAWVQLPDHLHCILNFEQENHDFSKIWSIIKRKTTKLCPQYHLRDDDLSLSKVLRNEKGIFQRRFYEHLIRNEQDLYNHLNYMHFNPVKHNLVEKTKDWQYSTFHRYVKNGFYDENWGENMDLPHIEDWE</sequence>
<dbReference type="Pfam" id="PF01797">
    <property type="entry name" value="Y1_Tnp"/>
    <property type="match status" value="1"/>
</dbReference>
<evidence type="ECO:0000313" key="2">
    <source>
        <dbReference type="EMBL" id="SSY70394.1"/>
    </source>
</evidence>
<dbReference type="GO" id="GO:0006313">
    <property type="term" value="P:DNA transposition"/>
    <property type="evidence" value="ECO:0007669"/>
    <property type="project" value="InterPro"/>
</dbReference>
<name>A0A376BME8_9NEIS</name>
<accession>A0A376BME8</accession>
<dbReference type="Gene3D" id="3.30.70.1290">
    <property type="entry name" value="Transposase IS200-like"/>
    <property type="match status" value="1"/>
</dbReference>
<dbReference type="InterPro" id="IPR052715">
    <property type="entry name" value="RAYT_transposase"/>
</dbReference>
<gene>
    <name evidence="2" type="ORF">NCTC10283_00483</name>
</gene>
<evidence type="ECO:0000313" key="3">
    <source>
        <dbReference type="Proteomes" id="UP000254209"/>
    </source>
</evidence>
<feature type="domain" description="Transposase IS200-like" evidence="1">
    <location>
        <begin position="1"/>
        <end position="125"/>
    </location>
</feature>
<dbReference type="EMBL" id="UFSO01000002">
    <property type="protein sequence ID" value="SSY70394.1"/>
    <property type="molecule type" value="Genomic_DNA"/>
</dbReference>
<dbReference type="GO" id="GO:0043565">
    <property type="term" value="F:sequence-specific DNA binding"/>
    <property type="evidence" value="ECO:0007669"/>
    <property type="project" value="TreeGrafter"/>
</dbReference>
<dbReference type="STRING" id="1120980.GCA_000745955_00862"/>
<protein>
    <submittedName>
        <fullName evidence="2">Transposase and inactivated derivatives</fullName>
    </submittedName>
</protein>
<proteinExistence type="predicted"/>
<reference evidence="2 3" key="1">
    <citation type="submission" date="2018-06" db="EMBL/GenBank/DDBJ databases">
        <authorList>
            <consortium name="Pathogen Informatics"/>
            <person name="Doyle S."/>
        </authorList>
    </citation>
    <scope>NUCLEOTIDE SEQUENCE [LARGE SCALE GENOMIC DNA]</scope>
    <source>
        <strain evidence="2 3">NCTC10283</strain>
    </source>
</reference>
<dbReference type="PANTHER" id="PTHR36966:SF1">
    <property type="entry name" value="REP-ASSOCIATED TYROSINE TRANSPOSASE"/>
    <property type="match status" value="1"/>
</dbReference>
<keyword evidence="3" id="KW-1185">Reference proteome</keyword>
<dbReference type="GO" id="GO:0004803">
    <property type="term" value="F:transposase activity"/>
    <property type="evidence" value="ECO:0007669"/>
    <property type="project" value="InterPro"/>
</dbReference>
<dbReference type="SMART" id="SM01321">
    <property type="entry name" value="Y1_Tnp"/>
    <property type="match status" value="1"/>
</dbReference>
<dbReference type="AlphaFoldDB" id="A0A376BME8"/>
<dbReference type="Proteomes" id="UP000254209">
    <property type="component" value="Unassembled WGS sequence"/>
</dbReference>
<dbReference type="PANTHER" id="PTHR36966">
    <property type="entry name" value="REP-ASSOCIATED TYROSINE TRANSPOSASE"/>
    <property type="match status" value="1"/>
</dbReference>
<organism evidence="2 3">
    <name type="scientific">Alysiella crassa</name>
    <dbReference type="NCBI Taxonomy" id="153491"/>
    <lineage>
        <taxon>Bacteria</taxon>
        <taxon>Pseudomonadati</taxon>
        <taxon>Pseudomonadota</taxon>
        <taxon>Betaproteobacteria</taxon>
        <taxon>Neisseriales</taxon>
        <taxon>Neisseriaceae</taxon>
        <taxon>Alysiella</taxon>
    </lineage>
</organism>
<evidence type="ECO:0000259" key="1">
    <source>
        <dbReference type="SMART" id="SM01321"/>
    </source>
</evidence>
<dbReference type="SUPFAM" id="SSF143422">
    <property type="entry name" value="Transposase IS200-like"/>
    <property type="match status" value="1"/>
</dbReference>